<keyword evidence="3" id="KW-1185">Reference proteome</keyword>
<proteinExistence type="predicted"/>
<evidence type="ECO:0000256" key="1">
    <source>
        <dbReference type="SAM" id="MobiDB-lite"/>
    </source>
</evidence>
<name>A0ABM8SJX3_9XANT</name>
<feature type="region of interest" description="Disordered" evidence="1">
    <location>
        <begin position="176"/>
        <end position="219"/>
    </location>
</feature>
<organism evidence="2 3">
    <name type="scientific">Xanthomonas arboricola pv. corylina</name>
    <dbReference type="NCBI Taxonomy" id="487821"/>
    <lineage>
        <taxon>Bacteria</taxon>
        <taxon>Pseudomonadati</taxon>
        <taxon>Pseudomonadota</taxon>
        <taxon>Gammaproteobacteria</taxon>
        <taxon>Lysobacterales</taxon>
        <taxon>Lysobacteraceae</taxon>
        <taxon>Xanthomonas</taxon>
    </lineage>
</organism>
<gene>
    <name evidence="2" type="ORF">XAC301_32280</name>
</gene>
<feature type="compositionally biased region" description="Low complexity" evidence="1">
    <location>
        <begin position="96"/>
        <end position="106"/>
    </location>
</feature>
<feature type="region of interest" description="Disordered" evidence="1">
    <location>
        <begin position="16"/>
        <end position="49"/>
    </location>
</feature>
<protein>
    <submittedName>
        <fullName evidence="2">Uncharacterized protein</fullName>
    </submittedName>
</protein>
<reference evidence="2 3" key="1">
    <citation type="submission" date="2021-02" db="EMBL/GenBank/DDBJ databases">
        <authorList>
            <person name="Pothier F. J."/>
        </authorList>
    </citation>
    <scope>NUCLEOTIDE SEQUENCE [LARGE SCALE GENOMIC DNA]</scope>
    <source>
        <strain evidence="2 3">301</strain>
    </source>
</reference>
<feature type="region of interest" description="Disordered" evidence="1">
    <location>
        <begin position="330"/>
        <end position="361"/>
    </location>
</feature>
<dbReference type="RefSeq" id="WP_152477556.1">
    <property type="nucleotide sequence ID" value="NZ_HG992338.1"/>
</dbReference>
<sequence>MSNNPSPEELRRLQELAEMFDDVPSISGTPSPERSAPSPGASEVMNAAKHWGRVFGSKAKELSKMAVEKSKEAQDAIARRAAEAKAKREAEREQDTAAAIPTAAPTEMLQVEPEAIPPPVVTETMVESEDEAALLERVAPMEANAKKAAKEIAKALRENPAVAALIYDGMGTLPQLRDLPDEGVDPVTPDQQSPSVPESIPQGAPAVSATPDHAPNNVPSRAKGWQTLAGAALVVLVLAGATAWWVTRHDSETPAVPAATPTAAAVRPVVATPSPAPVVDPLPVAVPIERGPASTVDAKATPLPVAILPVEVPATKPVPVVIAGAKPTPKVSMPPVRQATKPKASVVPAPQPKPNETNGWQEKAEGDMDAWAKNAGINGSPC</sequence>
<evidence type="ECO:0000313" key="2">
    <source>
        <dbReference type="EMBL" id="CAE6815147.1"/>
    </source>
</evidence>
<feature type="compositionally biased region" description="Basic and acidic residues" evidence="1">
    <location>
        <begin position="66"/>
        <end position="95"/>
    </location>
</feature>
<dbReference type="EMBL" id="HG992338">
    <property type="protein sequence ID" value="CAE6815147.1"/>
    <property type="molecule type" value="Genomic_DNA"/>
</dbReference>
<dbReference type="EMBL" id="HG992338">
    <property type="protein sequence ID" value="CAE6815170.1"/>
    <property type="molecule type" value="Genomic_DNA"/>
</dbReference>
<evidence type="ECO:0000313" key="3">
    <source>
        <dbReference type="Proteomes" id="UP000835287"/>
    </source>
</evidence>
<dbReference type="Proteomes" id="UP000835287">
    <property type="component" value="Chromosome"/>
</dbReference>
<accession>A0ABM8SJX3</accession>
<feature type="region of interest" description="Disordered" evidence="1">
    <location>
        <begin position="66"/>
        <end position="113"/>
    </location>
</feature>